<dbReference type="OrthoDB" id="676555at2"/>
<evidence type="ECO:0000313" key="2">
    <source>
        <dbReference type="Proteomes" id="UP000295164"/>
    </source>
</evidence>
<evidence type="ECO:0000313" key="1">
    <source>
        <dbReference type="EMBL" id="TCZ73384.1"/>
    </source>
</evidence>
<comment type="caution">
    <text evidence="1">The sequence shown here is derived from an EMBL/GenBank/DDBJ whole genome shotgun (WGS) entry which is preliminary data.</text>
</comment>
<organism evidence="1 2">
    <name type="scientific">Flaviaesturariibacter aridisoli</name>
    <dbReference type="NCBI Taxonomy" id="2545761"/>
    <lineage>
        <taxon>Bacteria</taxon>
        <taxon>Pseudomonadati</taxon>
        <taxon>Bacteroidota</taxon>
        <taxon>Chitinophagia</taxon>
        <taxon>Chitinophagales</taxon>
        <taxon>Chitinophagaceae</taxon>
        <taxon>Flaviaestuariibacter</taxon>
    </lineage>
</organism>
<proteinExistence type="predicted"/>
<sequence>MNEESDNPIKVPRRGRGPLRTCTVFAAYLYGFLLQDCASCGWTVKHYTGPLLQEQSYYSFGLQMAGISAKALNKLPRAYQFNGGVELDEETGLRFHSSD</sequence>
<keyword evidence="2" id="KW-1185">Reference proteome</keyword>
<accession>A0A4R4E1L9</accession>
<name>A0A4R4E1L9_9BACT</name>
<dbReference type="EMBL" id="SKFH01000007">
    <property type="protein sequence ID" value="TCZ73384.1"/>
    <property type="molecule type" value="Genomic_DNA"/>
</dbReference>
<reference evidence="1 2" key="1">
    <citation type="submission" date="2019-03" db="EMBL/GenBank/DDBJ databases">
        <authorList>
            <person name="Kim M.K.M."/>
        </authorList>
    </citation>
    <scope>NUCLEOTIDE SEQUENCE [LARGE SCALE GENOMIC DNA]</scope>
    <source>
        <strain evidence="1 2">17J68-15</strain>
    </source>
</reference>
<dbReference type="AlphaFoldDB" id="A0A4R4E1L9"/>
<dbReference type="Proteomes" id="UP000295164">
    <property type="component" value="Unassembled WGS sequence"/>
</dbReference>
<gene>
    <name evidence="1" type="ORF">E0486_06845</name>
</gene>
<protein>
    <submittedName>
        <fullName evidence="1">Uncharacterized protein</fullName>
    </submittedName>
</protein>
<dbReference type="RefSeq" id="WP_131851403.1">
    <property type="nucleotide sequence ID" value="NZ_SKFH01000007.1"/>
</dbReference>